<evidence type="ECO:0000313" key="5">
    <source>
        <dbReference type="Proteomes" id="UP001431572"/>
    </source>
</evidence>
<accession>A0A8T7M324</accession>
<feature type="signal peptide" evidence="1">
    <location>
        <begin position="1"/>
        <end position="21"/>
    </location>
</feature>
<sequence length="153" mass="16598">MNSIKISSLIFAVLTSSMLLAACGTATAIILNEATKAPATGAQTFASTNLRLTPLDFSADSFKKVNSTPEIGTIIQLQPGWLDISLPSSGFSKKITVRTSFQDNYFLKQNSRYLSITGDTLRIGQPVEIWYYELVQLAEPPIYTAAAIAILMS</sequence>
<evidence type="ECO:0000256" key="1">
    <source>
        <dbReference type="SAM" id="SignalP"/>
    </source>
</evidence>
<evidence type="ECO:0000313" key="2">
    <source>
        <dbReference type="EMBL" id="NWJ45215.1"/>
    </source>
</evidence>
<reference evidence="3" key="2">
    <citation type="journal article" date="2024" name="Nature">
        <title>Anoxygenic phototroph of the Chloroflexota uses a type I reaction centre.</title>
        <authorList>
            <person name="Tsuji J.M."/>
            <person name="Shaw N.A."/>
            <person name="Nagashima S."/>
            <person name="Venkiteswaran J.J."/>
            <person name="Schiff S.L."/>
            <person name="Watanabe T."/>
            <person name="Fukui M."/>
            <person name="Hanada S."/>
            <person name="Tank M."/>
            <person name="Neufeld J.D."/>
        </authorList>
    </citation>
    <scope>NUCLEOTIDE SEQUENCE</scope>
    <source>
        <strain evidence="3">L227-S17</strain>
    </source>
</reference>
<evidence type="ECO:0008006" key="6">
    <source>
        <dbReference type="Google" id="ProtNLM"/>
    </source>
</evidence>
<organism evidence="2 4">
    <name type="scientific">Candidatus Chlorohelix allophototropha</name>
    <dbReference type="NCBI Taxonomy" id="3003348"/>
    <lineage>
        <taxon>Bacteria</taxon>
        <taxon>Bacillati</taxon>
        <taxon>Chloroflexota</taxon>
        <taxon>Chloroflexia</taxon>
        <taxon>Candidatus Chloroheliales</taxon>
        <taxon>Candidatus Chloroheliaceae</taxon>
        <taxon>Candidatus Chlorohelix</taxon>
    </lineage>
</organism>
<proteinExistence type="predicted"/>
<dbReference type="EMBL" id="JACATZ010000001">
    <property type="protein sequence ID" value="NWJ45215.1"/>
    <property type="molecule type" value="Genomic_DNA"/>
</dbReference>
<name>A0A8T7M324_9CHLR</name>
<protein>
    <recommendedName>
        <fullName evidence="6">DUF3221 domain-containing protein</fullName>
    </recommendedName>
</protein>
<reference evidence="2 4" key="1">
    <citation type="submission" date="2020-06" db="EMBL/GenBank/DDBJ databases">
        <title>Anoxygenic phototrophic Chloroflexota member uses a Type I reaction center.</title>
        <authorList>
            <person name="Tsuji J.M."/>
            <person name="Shaw N.A."/>
            <person name="Nagashima S."/>
            <person name="Venkiteswaran J."/>
            <person name="Schiff S.L."/>
            <person name="Hanada S."/>
            <person name="Tank M."/>
            <person name="Neufeld J.D."/>
        </authorList>
    </citation>
    <scope>NUCLEOTIDE SEQUENCE [LARGE SCALE GENOMIC DNA]</scope>
    <source>
        <strain evidence="2">L227-S17</strain>
    </source>
</reference>
<evidence type="ECO:0000313" key="3">
    <source>
        <dbReference type="EMBL" id="WJW67091.1"/>
    </source>
</evidence>
<feature type="chain" id="PRO_5035938842" description="DUF3221 domain-containing protein" evidence="1">
    <location>
        <begin position="22"/>
        <end position="153"/>
    </location>
</feature>
<dbReference type="EMBL" id="CP128399">
    <property type="protein sequence ID" value="WJW67091.1"/>
    <property type="molecule type" value="Genomic_DNA"/>
</dbReference>
<keyword evidence="5" id="KW-1185">Reference proteome</keyword>
<gene>
    <name evidence="2" type="ORF">HXX08_04970</name>
    <name evidence="3" type="ORF">OZ401_000342</name>
</gene>
<dbReference type="Proteomes" id="UP001431572">
    <property type="component" value="Chromosome 1"/>
</dbReference>
<dbReference type="AlphaFoldDB" id="A0A8T7M324"/>
<keyword evidence="1" id="KW-0732">Signal</keyword>
<dbReference type="RefSeq" id="WP_341468987.1">
    <property type="nucleotide sequence ID" value="NZ_CP128399.1"/>
</dbReference>
<evidence type="ECO:0000313" key="4">
    <source>
        <dbReference type="Proteomes" id="UP000521676"/>
    </source>
</evidence>
<dbReference type="PROSITE" id="PS51257">
    <property type="entry name" value="PROKAR_LIPOPROTEIN"/>
    <property type="match status" value="1"/>
</dbReference>
<dbReference type="Proteomes" id="UP000521676">
    <property type="component" value="Unassembled WGS sequence"/>
</dbReference>